<feature type="transmembrane region" description="Helical" evidence="1">
    <location>
        <begin position="123"/>
        <end position="142"/>
    </location>
</feature>
<gene>
    <name evidence="3" type="ORF">MAE02_38760</name>
</gene>
<dbReference type="RefSeq" id="WP_147021913.1">
    <property type="nucleotide sequence ID" value="NZ_BJYU01000057.1"/>
</dbReference>
<sequence length="228" mass="24131">MDPTVNAPTAGLQERHSARSSLVRGPQNLVAGVTLVLLAALALWLTRDLEQGTLGAMGPALLPRWLAYAVGLCGLALVIPAFRKDGDALERWSLRGPVFVIGGILAFAITIRPFALGGLTTPGLGLLFAGPLAILIGGFATPEARLRDLLILALSLTPFCMVLFGDLLNLPIPVFPQALTGLFPPDWSQKAVLRATAAIMAVAAVIVFFATRSWRRGPIDVADHNGRI</sequence>
<dbReference type="AlphaFoldDB" id="A0A512BW51"/>
<feature type="transmembrane region" description="Helical" evidence="1">
    <location>
        <begin position="65"/>
        <end position="82"/>
    </location>
</feature>
<feature type="domain" description="DUF1468" evidence="2">
    <location>
        <begin position="30"/>
        <end position="173"/>
    </location>
</feature>
<name>A0A512BW51_9HYPH</name>
<keyword evidence="1" id="KW-1133">Transmembrane helix</keyword>
<evidence type="ECO:0000313" key="3">
    <source>
        <dbReference type="EMBL" id="GEO16180.1"/>
    </source>
</evidence>
<protein>
    <recommendedName>
        <fullName evidence="2">DUF1468 domain-containing protein</fullName>
    </recommendedName>
</protein>
<keyword evidence="1" id="KW-0472">Membrane</keyword>
<feature type="transmembrane region" description="Helical" evidence="1">
    <location>
        <begin position="192"/>
        <end position="210"/>
    </location>
</feature>
<keyword evidence="4" id="KW-1185">Reference proteome</keyword>
<dbReference type="Pfam" id="PF07331">
    <property type="entry name" value="TctB"/>
    <property type="match status" value="1"/>
</dbReference>
<comment type="caution">
    <text evidence="3">The sequence shown here is derived from an EMBL/GenBank/DDBJ whole genome shotgun (WGS) entry which is preliminary data.</text>
</comment>
<dbReference type="InterPro" id="IPR009936">
    <property type="entry name" value="DUF1468"/>
</dbReference>
<feature type="transmembrane region" description="Helical" evidence="1">
    <location>
        <begin position="29"/>
        <end position="45"/>
    </location>
</feature>
<accession>A0A512BW51</accession>
<feature type="transmembrane region" description="Helical" evidence="1">
    <location>
        <begin position="94"/>
        <end position="111"/>
    </location>
</feature>
<evidence type="ECO:0000313" key="4">
    <source>
        <dbReference type="Proteomes" id="UP000321085"/>
    </source>
</evidence>
<evidence type="ECO:0000259" key="2">
    <source>
        <dbReference type="Pfam" id="PF07331"/>
    </source>
</evidence>
<feature type="transmembrane region" description="Helical" evidence="1">
    <location>
        <begin position="149"/>
        <end position="172"/>
    </location>
</feature>
<dbReference type="EMBL" id="BJYU01000057">
    <property type="protein sequence ID" value="GEO16180.1"/>
    <property type="molecule type" value="Genomic_DNA"/>
</dbReference>
<organism evidence="3 4">
    <name type="scientific">Microvirga aerophila</name>
    <dbReference type="NCBI Taxonomy" id="670291"/>
    <lineage>
        <taxon>Bacteria</taxon>
        <taxon>Pseudomonadati</taxon>
        <taxon>Pseudomonadota</taxon>
        <taxon>Alphaproteobacteria</taxon>
        <taxon>Hyphomicrobiales</taxon>
        <taxon>Methylobacteriaceae</taxon>
        <taxon>Microvirga</taxon>
    </lineage>
</organism>
<keyword evidence="1" id="KW-0812">Transmembrane</keyword>
<proteinExistence type="predicted"/>
<reference evidence="3 4" key="1">
    <citation type="submission" date="2019-07" db="EMBL/GenBank/DDBJ databases">
        <title>Whole genome shotgun sequence of Microvirga aerophila NBRC 106136.</title>
        <authorList>
            <person name="Hosoyama A."/>
            <person name="Uohara A."/>
            <person name="Ohji S."/>
            <person name="Ichikawa N."/>
        </authorList>
    </citation>
    <scope>NUCLEOTIDE SEQUENCE [LARGE SCALE GENOMIC DNA]</scope>
    <source>
        <strain evidence="3 4">NBRC 106136</strain>
    </source>
</reference>
<dbReference type="Proteomes" id="UP000321085">
    <property type="component" value="Unassembled WGS sequence"/>
</dbReference>
<evidence type="ECO:0000256" key="1">
    <source>
        <dbReference type="SAM" id="Phobius"/>
    </source>
</evidence>